<dbReference type="InterPro" id="IPR050100">
    <property type="entry name" value="TRAFAC_GTPase_members"/>
</dbReference>
<dbReference type="GO" id="GO:0003924">
    <property type="term" value="F:GTPase activity"/>
    <property type="evidence" value="ECO:0007669"/>
    <property type="project" value="EnsemblFungi"/>
</dbReference>
<dbReference type="FunFam" id="2.40.30.10:FF:000061">
    <property type="entry name" value="Translation release factor eRF3, putative"/>
    <property type="match status" value="1"/>
</dbReference>
<dbReference type="InterPro" id="IPR003285">
    <property type="entry name" value="Sup35"/>
</dbReference>
<dbReference type="OrthoDB" id="342024at2759"/>
<keyword evidence="17" id="KW-1185">Reference proteome</keyword>
<protein>
    <recommendedName>
        <fullName evidence="3">Eukaryotic peptide chain release factor GTP-binding subunit</fullName>
    </recommendedName>
    <alternativeName>
        <fullName evidence="13">ERF-3</fullName>
    </alternativeName>
    <alternativeName>
        <fullName evidence="12">ERF2</fullName>
    </alternativeName>
    <alternativeName>
        <fullName evidence="10">Polypeptide release factor 3</fullName>
    </alternativeName>
    <alternativeName>
        <fullName evidence="11">Translation release factor 3</fullName>
    </alternativeName>
</protein>
<dbReference type="InterPro" id="IPR009001">
    <property type="entry name" value="Transl_elong_EF1A/Init_IF2_C"/>
</dbReference>
<dbReference type="PROSITE" id="PS00301">
    <property type="entry name" value="G_TR_1"/>
    <property type="match status" value="1"/>
</dbReference>
<name>A0A261XWA4_9FUNG</name>
<dbReference type="PANTHER" id="PTHR23115">
    <property type="entry name" value="TRANSLATION FACTOR"/>
    <property type="match status" value="1"/>
</dbReference>
<sequence length="602" mass="65363">MADDWDQDYDQLPQQTSGLSLNPNASEWKPNTGAKEFVPSWMGSGAGVPRPAPPAAPSSNGPAKVLSIGGGSAPAKAVSISIGSTPKPQEKPAANGVAEVKSESQAEAARPESPKPAKTASPAPSASKEQKKAEAKAEAKAVAAQEAVKESVDVQADIEKLVDDEVVTDLFGKEHLNVVFMGHVDAGKSTMGGNILFLTGMVDKRTMEKYEKDAKEAGRESWYLSWALDTNTEERAKGKTVECGRASFETEKRRYTILDAPGHKNYVPSMITGASQADIGVLVISARKGEFETGFERGGQTQEHAVLAKTSGVGKLIVAINKMDDATVNWNKERYDEIVSKLTRFLKGLGYNPKTDLQFMPVSGFTGANIKDRYTELDWYDGPSLLEYLDNMQALERKINAPLMMPITEKYKDMGTIVVGKLESGAVKKGQNVIIMPNKKVCEVTAVYGESEEEIPAGLCGDNVRMRLRGIEEEEVSVGFVLCSPKAPVKTTTAFECQLAILEAKNIICPGYTAILHVHSAVEEITISAFLHLIDKKTGRRTKRPPQFVKQGQKVICRIETAGPLCVEPFDDHPQLGRFTLRDEGKTIAIGKITKVYENESA</sequence>
<dbReference type="PROSITE" id="PS51722">
    <property type="entry name" value="G_TR_2"/>
    <property type="match status" value="1"/>
</dbReference>
<dbReference type="InterPro" id="IPR009000">
    <property type="entry name" value="Transl_B-barrel_sf"/>
</dbReference>
<dbReference type="Pfam" id="PF22594">
    <property type="entry name" value="GTP-eEF1A_C"/>
    <property type="match status" value="1"/>
</dbReference>
<dbReference type="PRINTS" id="PR01343">
    <property type="entry name" value="YEASTERF"/>
</dbReference>
<evidence type="ECO:0000259" key="15">
    <source>
        <dbReference type="PROSITE" id="PS51722"/>
    </source>
</evidence>
<feature type="compositionally biased region" description="Basic and acidic residues" evidence="14">
    <location>
        <begin position="100"/>
        <end position="115"/>
    </location>
</feature>
<keyword evidence="8" id="KW-0648">Protein biosynthesis</keyword>
<dbReference type="GO" id="GO:0005829">
    <property type="term" value="C:cytosol"/>
    <property type="evidence" value="ECO:0007669"/>
    <property type="project" value="GOC"/>
</dbReference>
<dbReference type="AlphaFoldDB" id="A0A261XWA4"/>
<evidence type="ECO:0000256" key="4">
    <source>
        <dbReference type="ARBA" id="ARBA00022490"/>
    </source>
</evidence>
<evidence type="ECO:0000256" key="1">
    <source>
        <dbReference type="ARBA" id="ARBA00004496"/>
    </source>
</evidence>
<keyword evidence="4" id="KW-0963">Cytoplasm</keyword>
<dbReference type="InterPro" id="IPR031157">
    <property type="entry name" value="G_TR_CS"/>
</dbReference>
<dbReference type="GO" id="GO:0042802">
    <property type="term" value="F:identical protein binding"/>
    <property type="evidence" value="ECO:0007669"/>
    <property type="project" value="EnsemblFungi"/>
</dbReference>
<dbReference type="PRINTS" id="PR00315">
    <property type="entry name" value="ELONGATNFCT"/>
</dbReference>
<dbReference type="EMBL" id="MVBO01000139">
    <property type="protein sequence ID" value="OZJ02630.1"/>
    <property type="molecule type" value="Genomic_DNA"/>
</dbReference>
<keyword evidence="7" id="KW-0547">Nucleotide-binding</keyword>
<evidence type="ECO:0000256" key="10">
    <source>
        <dbReference type="ARBA" id="ARBA00029585"/>
    </source>
</evidence>
<organism evidence="16 17">
    <name type="scientific">Bifiguratus adelaidae</name>
    <dbReference type="NCBI Taxonomy" id="1938954"/>
    <lineage>
        <taxon>Eukaryota</taxon>
        <taxon>Fungi</taxon>
        <taxon>Fungi incertae sedis</taxon>
        <taxon>Mucoromycota</taxon>
        <taxon>Mucoromycotina</taxon>
        <taxon>Endogonomycetes</taxon>
        <taxon>Endogonales</taxon>
        <taxon>Endogonales incertae sedis</taxon>
        <taxon>Bifiguratus</taxon>
    </lineage>
</organism>
<keyword evidence="9" id="KW-0342">GTP-binding</keyword>
<evidence type="ECO:0000313" key="17">
    <source>
        <dbReference type="Proteomes" id="UP000242875"/>
    </source>
</evidence>
<evidence type="ECO:0000256" key="6">
    <source>
        <dbReference type="ARBA" id="ARBA00022737"/>
    </source>
</evidence>
<proteinExistence type="inferred from homology"/>
<dbReference type="Proteomes" id="UP000242875">
    <property type="component" value="Unassembled WGS sequence"/>
</dbReference>
<gene>
    <name evidence="16" type="ORF">BZG36_03841</name>
</gene>
<comment type="similarity">
    <text evidence="2">Belongs to the TRAFAC class translation factor GTPase superfamily. Classic translation factor GTPase family. EF-Tu/EF-1A subfamily.</text>
</comment>
<accession>A0A261XWA4</accession>
<dbReference type="GO" id="GO:0043022">
    <property type="term" value="F:ribosome binding"/>
    <property type="evidence" value="ECO:0007669"/>
    <property type="project" value="EnsemblFungi"/>
</dbReference>
<feature type="region of interest" description="Disordered" evidence="14">
    <location>
        <begin position="1"/>
        <end position="134"/>
    </location>
</feature>
<dbReference type="GO" id="GO:0018444">
    <property type="term" value="C:translation release factor complex"/>
    <property type="evidence" value="ECO:0007669"/>
    <property type="project" value="EnsemblFungi"/>
</dbReference>
<dbReference type="GO" id="GO:0000288">
    <property type="term" value="P:nuclear-transcribed mRNA catabolic process, deadenylation-dependent decay"/>
    <property type="evidence" value="ECO:0007669"/>
    <property type="project" value="EnsemblFungi"/>
</dbReference>
<evidence type="ECO:0000256" key="14">
    <source>
        <dbReference type="SAM" id="MobiDB-lite"/>
    </source>
</evidence>
<keyword evidence="6" id="KW-0677">Repeat</keyword>
<keyword evidence="5" id="KW-0597">Phosphoprotein</keyword>
<dbReference type="GO" id="GO:0005525">
    <property type="term" value="F:GTP binding"/>
    <property type="evidence" value="ECO:0007669"/>
    <property type="project" value="UniProtKB-KW"/>
</dbReference>
<evidence type="ECO:0000256" key="9">
    <source>
        <dbReference type="ARBA" id="ARBA00023134"/>
    </source>
</evidence>
<evidence type="ECO:0000256" key="5">
    <source>
        <dbReference type="ARBA" id="ARBA00022553"/>
    </source>
</evidence>
<dbReference type="InterPro" id="IPR000795">
    <property type="entry name" value="T_Tr_GTP-bd_dom"/>
</dbReference>
<feature type="domain" description="Tr-type G" evidence="15">
    <location>
        <begin position="173"/>
        <end position="403"/>
    </location>
</feature>
<dbReference type="InterPro" id="IPR054696">
    <property type="entry name" value="GTP-eEF1A_C"/>
</dbReference>
<dbReference type="Gene3D" id="2.40.30.10">
    <property type="entry name" value="Translation factors"/>
    <property type="match status" value="2"/>
</dbReference>
<dbReference type="FunFam" id="3.40.50.300:FF:000503">
    <property type="entry name" value="Peptide chain release factor subunit 3"/>
    <property type="match status" value="1"/>
</dbReference>
<dbReference type="Pfam" id="PF03144">
    <property type="entry name" value="GTP_EFTU_D2"/>
    <property type="match status" value="1"/>
</dbReference>
<dbReference type="CDD" id="cd03704">
    <property type="entry name" value="eRF3_C_III"/>
    <property type="match status" value="1"/>
</dbReference>
<feature type="compositionally biased region" description="Polar residues" evidence="14">
    <location>
        <begin position="12"/>
        <end position="25"/>
    </location>
</feature>
<reference evidence="16 17" key="1">
    <citation type="journal article" date="2017" name="Mycologia">
        <title>Bifiguratus adelaidae, gen. et sp. nov., a new member of Mucoromycotina in endophytic and soil-dwelling habitats.</title>
        <authorList>
            <person name="Torres-Cruz T.J."/>
            <person name="Billingsley Tobias T.L."/>
            <person name="Almatruk M."/>
            <person name="Hesse C."/>
            <person name="Kuske C.R."/>
            <person name="Desiro A."/>
            <person name="Benucci G.M."/>
            <person name="Bonito G."/>
            <person name="Stajich J.E."/>
            <person name="Dunlap C."/>
            <person name="Arnold A.E."/>
            <person name="Porras-Alfaro A."/>
        </authorList>
    </citation>
    <scope>NUCLEOTIDE SEQUENCE [LARGE SCALE GENOMIC DNA]</scope>
    <source>
        <strain evidence="16 17">AZ0501</strain>
    </source>
</reference>
<dbReference type="GO" id="GO:0003747">
    <property type="term" value="F:translation release factor activity"/>
    <property type="evidence" value="ECO:0007669"/>
    <property type="project" value="EnsemblFungi"/>
</dbReference>
<dbReference type="Pfam" id="PF00009">
    <property type="entry name" value="GTP_EFTU"/>
    <property type="match status" value="1"/>
</dbReference>
<evidence type="ECO:0000256" key="2">
    <source>
        <dbReference type="ARBA" id="ARBA00007249"/>
    </source>
</evidence>
<dbReference type="InterPro" id="IPR004161">
    <property type="entry name" value="EFTu-like_2"/>
</dbReference>
<dbReference type="SUPFAM" id="SSF50447">
    <property type="entry name" value="Translation proteins"/>
    <property type="match status" value="1"/>
</dbReference>
<evidence type="ECO:0000256" key="11">
    <source>
        <dbReference type="ARBA" id="ARBA00030210"/>
    </source>
</evidence>
<dbReference type="Gene3D" id="3.40.50.300">
    <property type="entry name" value="P-loop containing nucleotide triphosphate hydrolases"/>
    <property type="match status" value="1"/>
</dbReference>
<evidence type="ECO:0000256" key="12">
    <source>
        <dbReference type="ARBA" id="ARBA00030845"/>
    </source>
</evidence>
<dbReference type="SUPFAM" id="SSF50465">
    <property type="entry name" value="EF-Tu/eEF-1alpha/eIF2-gamma C-terminal domain"/>
    <property type="match status" value="1"/>
</dbReference>
<evidence type="ECO:0000256" key="7">
    <source>
        <dbReference type="ARBA" id="ARBA00022741"/>
    </source>
</evidence>
<comment type="caution">
    <text evidence="16">The sequence shown here is derived from an EMBL/GenBank/DDBJ whole genome shotgun (WGS) entry which is preliminary data.</text>
</comment>
<feature type="compositionally biased region" description="Low complexity" evidence="14">
    <location>
        <begin position="116"/>
        <end position="127"/>
    </location>
</feature>
<dbReference type="GO" id="GO:0002184">
    <property type="term" value="P:cytoplasmic translational termination"/>
    <property type="evidence" value="ECO:0007669"/>
    <property type="project" value="EnsemblFungi"/>
</dbReference>
<dbReference type="InterPro" id="IPR027417">
    <property type="entry name" value="P-loop_NTPase"/>
</dbReference>
<evidence type="ECO:0000313" key="16">
    <source>
        <dbReference type="EMBL" id="OZJ02630.1"/>
    </source>
</evidence>
<evidence type="ECO:0000256" key="8">
    <source>
        <dbReference type="ARBA" id="ARBA00022917"/>
    </source>
</evidence>
<dbReference type="CDD" id="cd04089">
    <property type="entry name" value="eRF3_II"/>
    <property type="match status" value="1"/>
</dbReference>
<dbReference type="FunFam" id="2.40.30.10:FF:000017">
    <property type="entry name" value="Eukaryotic peptide chain release factor GTP-binding subunit"/>
    <property type="match status" value="1"/>
</dbReference>
<dbReference type="CDD" id="cd01883">
    <property type="entry name" value="EF1_alpha"/>
    <property type="match status" value="1"/>
</dbReference>
<evidence type="ECO:0000256" key="13">
    <source>
        <dbReference type="ARBA" id="ARBA00031881"/>
    </source>
</evidence>
<dbReference type="GO" id="GO:0010494">
    <property type="term" value="C:cytoplasmic stress granule"/>
    <property type="evidence" value="ECO:0007669"/>
    <property type="project" value="EnsemblFungi"/>
</dbReference>
<dbReference type="SUPFAM" id="SSF52540">
    <property type="entry name" value="P-loop containing nucleoside triphosphate hydrolases"/>
    <property type="match status" value="1"/>
</dbReference>
<evidence type="ECO:0000256" key="3">
    <source>
        <dbReference type="ARBA" id="ARBA00015765"/>
    </source>
</evidence>
<comment type="subcellular location">
    <subcellularLocation>
        <location evidence="1">Cytoplasm</location>
    </subcellularLocation>
</comment>